<dbReference type="Gene3D" id="3.40.50.12170">
    <property type="entry name" value="Uncharacterised protein PF07075, DUF1343"/>
    <property type="match status" value="1"/>
</dbReference>
<proteinExistence type="predicted"/>
<dbReference type="PIRSF" id="PIRSF016719">
    <property type="entry name" value="UCP016719"/>
    <property type="match status" value="1"/>
</dbReference>
<sequence length="422" mass="47349">MWCKNTVLLFLFLGISCGKTNKFETISEKLDVKNENTLSKKDNLESFKPIIVGANQTEAYLNLLKNKNVGIVANQTSVVFKEHTASTFKNKKNTHLVDSLLSLNVNIKKVFAPEHGFRGQADAGEVVKDGFDTKTGLPIVSLYGSNKKPSPEQLKGLDVVVFDIQDVGARFYTYISSLHYVMEACAEANIPVIILDRPNPNGHYIDGPILEEEHKSFIGMHPIPVIHGMTIGEYAQMINGENWLNNNIKCELTVITMKNYNHKFTYSLPIKPSPNLPNDIAINLYPSLCFFEGTNISVGRGTELQFQIYGAPFLPKTDFSFTPQPNFGSKYPKHENKVCYGVNLTNSPKLNSLDLSYLINAYNATSDKSKFFLTNGFFTKLAGTKQLQNQIEAGESIENIKATWKDGLDKFKKIRSKYLLYN</sequence>
<dbReference type="Proteomes" id="UP000187506">
    <property type="component" value="Chromosome"/>
</dbReference>
<dbReference type="Pfam" id="PF20732">
    <property type="entry name" value="NamZ_C"/>
    <property type="match status" value="1"/>
</dbReference>
<dbReference type="InterPro" id="IPR008302">
    <property type="entry name" value="NamZ"/>
</dbReference>
<name>A0AAC9PY43_9FLAO</name>
<dbReference type="PANTHER" id="PTHR42915:SF1">
    <property type="entry name" value="PEPTIDOGLYCAN BETA-N-ACETYLMURAMIDASE NAMZ"/>
    <property type="match status" value="1"/>
</dbReference>
<feature type="domain" description="Peptidoglycan beta-N-acetylmuramidase NamZ N-terminal" evidence="1">
    <location>
        <begin position="69"/>
        <end position="278"/>
    </location>
</feature>
<evidence type="ECO:0000313" key="4">
    <source>
        <dbReference type="Proteomes" id="UP000187506"/>
    </source>
</evidence>
<dbReference type="PROSITE" id="PS51257">
    <property type="entry name" value="PROKAR_LIPOPROTEIN"/>
    <property type="match status" value="1"/>
</dbReference>
<dbReference type="PANTHER" id="PTHR42915">
    <property type="entry name" value="HYPOTHETICAL 460 KDA PROTEIN IN FEUA-SIGW INTERGENIC REGION [PRECURSOR]"/>
    <property type="match status" value="1"/>
</dbReference>
<feature type="domain" description="Peptidoglycan beta-N-acetylmuramidase NamZ C-terminal" evidence="2">
    <location>
        <begin position="284"/>
        <end position="421"/>
    </location>
</feature>
<dbReference type="KEGG" id="lvn:BWR22_11555"/>
<evidence type="ECO:0000259" key="1">
    <source>
        <dbReference type="Pfam" id="PF07075"/>
    </source>
</evidence>
<protein>
    <recommendedName>
        <fullName evidence="5">DUF1343 domain-containing protein</fullName>
    </recommendedName>
</protein>
<dbReference type="AlphaFoldDB" id="A0AAC9PY43"/>
<dbReference type="EMBL" id="CP019352">
    <property type="protein sequence ID" value="APY01523.1"/>
    <property type="molecule type" value="Genomic_DNA"/>
</dbReference>
<evidence type="ECO:0000313" key="3">
    <source>
        <dbReference type="EMBL" id="APY01523.1"/>
    </source>
</evidence>
<dbReference type="Pfam" id="PF07075">
    <property type="entry name" value="NamZ_N"/>
    <property type="match status" value="1"/>
</dbReference>
<reference evidence="3 4" key="1">
    <citation type="submission" date="2017-01" db="EMBL/GenBank/DDBJ databases">
        <title>Complete genome of Lacinutrix venerupis DOK2-8 isolated from seawater in Dokdo.</title>
        <authorList>
            <person name="Chi W.-J."/>
            <person name="Kim J.H."/>
        </authorList>
    </citation>
    <scope>NUCLEOTIDE SEQUENCE [LARGE SCALE GENOMIC DNA]</scope>
    <source>
        <strain evidence="3 4">DOK2-8</strain>
    </source>
</reference>
<evidence type="ECO:0008006" key="5">
    <source>
        <dbReference type="Google" id="ProtNLM"/>
    </source>
</evidence>
<gene>
    <name evidence="3" type="ORF">BWR22_11555</name>
</gene>
<evidence type="ECO:0000259" key="2">
    <source>
        <dbReference type="Pfam" id="PF20732"/>
    </source>
</evidence>
<dbReference type="InterPro" id="IPR048503">
    <property type="entry name" value="NamZ_C"/>
</dbReference>
<dbReference type="Gene3D" id="3.90.1150.140">
    <property type="match status" value="1"/>
</dbReference>
<dbReference type="InterPro" id="IPR048502">
    <property type="entry name" value="NamZ_N"/>
</dbReference>
<dbReference type="GO" id="GO:0033922">
    <property type="term" value="F:peptidoglycan beta-N-acetylmuramidase activity"/>
    <property type="evidence" value="ECO:0007669"/>
    <property type="project" value="InterPro"/>
</dbReference>
<organism evidence="3 4">
    <name type="scientific">Lacinutrix venerupis</name>
    <dbReference type="NCBI Taxonomy" id="1486034"/>
    <lineage>
        <taxon>Bacteria</taxon>
        <taxon>Pseudomonadati</taxon>
        <taxon>Bacteroidota</taxon>
        <taxon>Flavobacteriia</taxon>
        <taxon>Flavobacteriales</taxon>
        <taxon>Flavobacteriaceae</taxon>
        <taxon>Lacinutrix</taxon>
    </lineage>
</organism>
<accession>A0AAC9PY43</accession>
<keyword evidence="4" id="KW-1185">Reference proteome</keyword>